<feature type="region of interest" description="Disordered" evidence="1">
    <location>
        <begin position="206"/>
        <end position="255"/>
    </location>
</feature>
<name>A0A6N7XHS9_9FIRM</name>
<dbReference type="EMBL" id="VUNA01000005">
    <property type="protein sequence ID" value="MST70474.1"/>
    <property type="molecule type" value="Genomic_DNA"/>
</dbReference>
<evidence type="ECO:0000256" key="1">
    <source>
        <dbReference type="SAM" id="MobiDB-lite"/>
    </source>
</evidence>
<organism evidence="3 4">
    <name type="scientific">Mogibacterium kristiansenii</name>
    <dbReference type="NCBI Taxonomy" id="2606708"/>
    <lineage>
        <taxon>Bacteria</taxon>
        <taxon>Bacillati</taxon>
        <taxon>Bacillota</taxon>
        <taxon>Clostridia</taxon>
        <taxon>Peptostreptococcales</taxon>
        <taxon>Anaerovoracaceae</taxon>
        <taxon>Mogibacterium</taxon>
    </lineage>
</organism>
<feature type="transmembrane region" description="Helical" evidence="2">
    <location>
        <begin position="20"/>
        <end position="39"/>
    </location>
</feature>
<keyword evidence="2" id="KW-1133">Transmembrane helix</keyword>
<protein>
    <submittedName>
        <fullName evidence="3">Uncharacterized protein</fullName>
    </submittedName>
</protein>
<proteinExistence type="predicted"/>
<evidence type="ECO:0000256" key="2">
    <source>
        <dbReference type="SAM" id="Phobius"/>
    </source>
</evidence>
<keyword evidence="4" id="KW-1185">Reference proteome</keyword>
<evidence type="ECO:0000313" key="4">
    <source>
        <dbReference type="Proteomes" id="UP000469424"/>
    </source>
</evidence>
<sequence>MEEKTCGGESRGMQTGVRQLLRWFGIALIVISMLGPAFAPVSYGAEDSQVKTVKITTKPASGQINRRTGAVVRKSASSRSKKVARLPNNKKIIMGHMTFTTTKKYSRKQRWFYIKCGSVKGYVPVNQVDHVRYQYRKVKAKRNLTYRYGAGYKMRKKGTLKKGTTLSLCLETKAKGSKTLWYRFRYGKKFYFVSSKDLNLTETVRIEPDRDNGSSPAKPSDNGSSGTQTDNKGNETKPDTENIVTPPKTNPSVNATVLQSNKKPMTAQMPKSTLTAWYNSLLKMANLIETNNLKYNTSGGGTTYKKGLAAKKVNCATYISWSLQDAGFEPSGFCFYLGYGKIYDQKIPKNYFIKSPNYLVQTNLNMSLADCVKKGYLKPGDIVGWQNGYHTMVYKHTKNGKYYFFSVGPTSVANKVVHENTYKASYRIGVIIRRIA</sequence>
<gene>
    <name evidence="3" type="ORF">FYJ65_03820</name>
</gene>
<feature type="compositionally biased region" description="Polar residues" evidence="1">
    <location>
        <begin position="213"/>
        <end position="231"/>
    </location>
</feature>
<evidence type="ECO:0000313" key="3">
    <source>
        <dbReference type="EMBL" id="MST70474.1"/>
    </source>
</evidence>
<keyword evidence="2" id="KW-0812">Transmembrane</keyword>
<comment type="caution">
    <text evidence="3">The sequence shown here is derived from an EMBL/GenBank/DDBJ whole genome shotgun (WGS) entry which is preliminary data.</text>
</comment>
<accession>A0A6N7XHS9</accession>
<dbReference type="AlphaFoldDB" id="A0A6N7XHS9"/>
<dbReference type="Gene3D" id="2.30.30.40">
    <property type="entry name" value="SH3 Domains"/>
    <property type="match status" value="1"/>
</dbReference>
<dbReference type="RefSeq" id="WP_154554038.1">
    <property type="nucleotide sequence ID" value="NZ_VUNA01000005.1"/>
</dbReference>
<reference evidence="3 4" key="1">
    <citation type="submission" date="2019-08" db="EMBL/GenBank/DDBJ databases">
        <title>In-depth cultivation of the pig gut microbiome towards novel bacterial diversity and tailored functional studies.</title>
        <authorList>
            <person name="Wylensek D."/>
            <person name="Hitch T.C.A."/>
            <person name="Clavel T."/>
        </authorList>
    </citation>
    <scope>NUCLEOTIDE SEQUENCE [LARGE SCALE GENOMIC DNA]</scope>
    <source>
        <strain evidence="3 4">WCA-MUC-591-APC-4B</strain>
    </source>
</reference>
<keyword evidence="2" id="KW-0472">Membrane</keyword>
<dbReference type="Proteomes" id="UP000469424">
    <property type="component" value="Unassembled WGS sequence"/>
</dbReference>